<dbReference type="PANTHER" id="PTHR47633:SF3">
    <property type="entry name" value="STRIATED MUSCLE PREFERENTIALLY EXPRESSED PROTEIN KINASE"/>
    <property type="match status" value="1"/>
</dbReference>
<reference evidence="12" key="1">
    <citation type="submission" date="2020-10" db="EMBL/GenBank/DDBJ databases">
        <title>Feather gene expression reveals the developmental basis of iridescence in African starlings.</title>
        <authorList>
            <person name="Rubenstein D.R."/>
        </authorList>
    </citation>
    <scope>NUCLEOTIDE SEQUENCE</scope>
    <source>
        <strain evidence="12">SS15</strain>
        <tissue evidence="12">Liver</tissue>
    </source>
</reference>
<feature type="non-terminal residue" evidence="12">
    <location>
        <position position="1"/>
    </location>
</feature>
<dbReference type="SUPFAM" id="SSF48726">
    <property type="entry name" value="Immunoglobulin"/>
    <property type="match status" value="9"/>
</dbReference>
<dbReference type="GO" id="GO:0004672">
    <property type="term" value="F:protein kinase activity"/>
    <property type="evidence" value="ECO:0007669"/>
    <property type="project" value="InterPro"/>
</dbReference>
<keyword evidence="14" id="KW-1185">Reference proteome</keyword>
<reference evidence="13 14" key="2">
    <citation type="journal article" date="2021" name="J. Hered.">
        <title>Feather Gene Expression Elucidates the Developmental Basis of Plumage Iridescence in African Starlings.</title>
        <authorList>
            <person name="Rubenstein D.R."/>
            <person name="Corvelo A."/>
            <person name="MacManes M.D."/>
            <person name="Maia R."/>
            <person name="Narzisi G."/>
            <person name="Rousaki A."/>
            <person name="Vandenabeele P."/>
            <person name="Shawkey M.D."/>
            <person name="Solomon J."/>
        </authorList>
    </citation>
    <scope>NUCLEOTIDE SEQUENCE [LARGE SCALE GENOMIC DNA]</scope>
    <source>
        <strain evidence="13">SS15</strain>
    </source>
</reference>
<dbReference type="Gene3D" id="3.30.200.20">
    <property type="entry name" value="Phosphorylase Kinase, domain 1"/>
    <property type="match status" value="2"/>
</dbReference>
<feature type="region of interest" description="Disordered" evidence="8">
    <location>
        <begin position="934"/>
        <end position="966"/>
    </location>
</feature>
<dbReference type="Pfam" id="PF07679">
    <property type="entry name" value="I-set"/>
    <property type="match status" value="9"/>
</dbReference>
<keyword evidence="2" id="KW-0677">Repeat</keyword>
<evidence type="ECO:0000259" key="11">
    <source>
        <dbReference type="PROSITE" id="PS50853"/>
    </source>
</evidence>
<feature type="region of interest" description="Disordered" evidence="8">
    <location>
        <begin position="149"/>
        <end position="250"/>
    </location>
</feature>
<dbReference type="InterPro" id="IPR036179">
    <property type="entry name" value="Ig-like_dom_sf"/>
</dbReference>
<evidence type="ECO:0000256" key="1">
    <source>
        <dbReference type="ARBA" id="ARBA00006692"/>
    </source>
</evidence>
<feature type="domain" description="Ig-like" evidence="10">
    <location>
        <begin position="2903"/>
        <end position="3037"/>
    </location>
</feature>
<keyword evidence="12" id="KW-0418">Kinase</keyword>
<dbReference type="PROSITE" id="PS50853">
    <property type="entry name" value="FN3"/>
    <property type="match status" value="2"/>
</dbReference>
<evidence type="ECO:0000259" key="9">
    <source>
        <dbReference type="PROSITE" id="PS50011"/>
    </source>
</evidence>
<feature type="compositionally biased region" description="Basic and acidic residues" evidence="8">
    <location>
        <begin position="769"/>
        <end position="786"/>
    </location>
</feature>
<feature type="domain" description="Ig-like" evidence="10">
    <location>
        <begin position="1065"/>
        <end position="1146"/>
    </location>
</feature>
<dbReference type="InterPro" id="IPR011009">
    <property type="entry name" value="Kinase-like_dom_sf"/>
</dbReference>
<feature type="binding site" evidence="7">
    <location>
        <position position="1805"/>
    </location>
    <ligand>
        <name>ATP</name>
        <dbReference type="ChEBI" id="CHEBI:30616"/>
    </ligand>
</feature>
<dbReference type="FunFam" id="2.60.40.10:FF:000032">
    <property type="entry name" value="palladin isoform X1"/>
    <property type="match status" value="1"/>
</dbReference>
<dbReference type="Pfam" id="PF00069">
    <property type="entry name" value="Pkinase"/>
    <property type="match status" value="2"/>
</dbReference>
<feature type="region of interest" description="Disordered" evidence="8">
    <location>
        <begin position="2438"/>
        <end position="2616"/>
    </location>
</feature>
<feature type="domain" description="Ig-like" evidence="10">
    <location>
        <begin position="1183"/>
        <end position="1322"/>
    </location>
</feature>
<dbReference type="PROSITE" id="PS00108">
    <property type="entry name" value="PROTEIN_KINASE_ST"/>
    <property type="match status" value="2"/>
</dbReference>
<dbReference type="Gene3D" id="1.10.510.10">
    <property type="entry name" value="Transferase(Phosphotransferase) domain 1"/>
    <property type="match status" value="2"/>
</dbReference>
<feature type="domain" description="Ig-like" evidence="10">
    <location>
        <begin position="1360"/>
        <end position="1450"/>
    </location>
</feature>
<feature type="region of interest" description="Disordered" evidence="8">
    <location>
        <begin position="3150"/>
        <end position="3276"/>
    </location>
</feature>
<evidence type="ECO:0000313" key="12">
    <source>
        <dbReference type="EMBL" id="KAG0128665.1"/>
    </source>
</evidence>
<dbReference type="EMBL" id="JADDUC020000008">
    <property type="protein sequence ID" value="KAI1237236.1"/>
    <property type="molecule type" value="Genomic_DNA"/>
</dbReference>
<dbReference type="SUPFAM" id="SSF49265">
    <property type="entry name" value="Fibronectin type III"/>
    <property type="match status" value="1"/>
</dbReference>
<evidence type="ECO:0000256" key="3">
    <source>
        <dbReference type="ARBA" id="ARBA00022741"/>
    </source>
</evidence>
<comment type="similarity">
    <text evidence="1">Belongs to the protein kinase superfamily. CAMK Ser/Thr protein kinase family.</text>
</comment>
<feature type="compositionally biased region" description="Polar residues" evidence="8">
    <location>
        <begin position="410"/>
        <end position="427"/>
    </location>
</feature>
<dbReference type="InterPro" id="IPR013098">
    <property type="entry name" value="Ig_I-set"/>
</dbReference>
<dbReference type="FunFam" id="2.60.40.10:FF:000538">
    <property type="entry name" value="Striated muscle preferentially expressed protein kinase"/>
    <property type="match status" value="1"/>
</dbReference>
<evidence type="ECO:0000256" key="4">
    <source>
        <dbReference type="ARBA" id="ARBA00022840"/>
    </source>
</evidence>
<dbReference type="PROSITE" id="PS00107">
    <property type="entry name" value="PROTEIN_KINASE_ATP"/>
    <property type="match status" value="1"/>
</dbReference>
<evidence type="ECO:0000313" key="14">
    <source>
        <dbReference type="Proteomes" id="UP000618051"/>
    </source>
</evidence>
<feature type="compositionally biased region" description="Low complexity" evidence="8">
    <location>
        <begin position="3207"/>
        <end position="3225"/>
    </location>
</feature>
<evidence type="ECO:0000256" key="2">
    <source>
        <dbReference type="ARBA" id="ARBA00022737"/>
    </source>
</evidence>
<evidence type="ECO:0000256" key="6">
    <source>
        <dbReference type="ARBA" id="ARBA00023319"/>
    </source>
</evidence>
<gene>
    <name evidence="13" type="ORF">IHE44_0014494</name>
    <name evidence="12" type="ORF">IHE44_001616</name>
</gene>
<feature type="region of interest" description="Disordered" evidence="8">
    <location>
        <begin position="2703"/>
        <end position="2856"/>
    </location>
</feature>
<reference evidence="13" key="3">
    <citation type="submission" date="2022-01" db="EMBL/GenBank/DDBJ databases">
        <authorList>
            <person name="Rubenstein D.R."/>
        </authorList>
    </citation>
    <scope>NUCLEOTIDE SEQUENCE</scope>
    <source>
        <strain evidence="13">SS15</strain>
        <tissue evidence="13">Liver</tissue>
    </source>
</reference>
<dbReference type="InterPro" id="IPR000719">
    <property type="entry name" value="Prot_kinase_dom"/>
</dbReference>
<accession>A0A835TZG7</accession>
<evidence type="ECO:0000259" key="10">
    <source>
        <dbReference type="PROSITE" id="PS50835"/>
    </source>
</evidence>
<feature type="region of interest" description="Disordered" evidence="8">
    <location>
        <begin position="459"/>
        <end position="511"/>
    </location>
</feature>
<feature type="compositionally biased region" description="Low complexity" evidence="8">
    <location>
        <begin position="3248"/>
        <end position="3263"/>
    </location>
</feature>
<dbReference type="FunFam" id="3.30.200.20:FF:000312">
    <property type="entry name" value="striated muscle preferentially expressed protein kinase"/>
    <property type="match status" value="1"/>
</dbReference>
<feature type="compositionally biased region" description="Low complexity" evidence="8">
    <location>
        <begin position="2822"/>
        <end position="2836"/>
    </location>
</feature>
<dbReference type="SMART" id="SM00060">
    <property type="entry name" value="FN3"/>
    <property type="match status" value="2"/>
</dbReference>
<dbReference type="InterPro" id="IPR003961">
    <property type="entry name" value="FN3_dom"/>
</dbReference>
<feature type="region of interest" description="Disordered" evidence="8">
    <location>
        <begin position="769"/>
        <end position="820"/>
    </location>
</feature>
<dbReference type="PROSITE" id="PS50835">
    <property type="entry name" value="IG_LIKE"/>
    <property type="match status" value="8"/>
</dbReference>
<evidence type="ECO:0000256" key="5">
    <source>
        <dbReference type="ARBA" id="ARBA00023157"/>
    </source>
</evidence>
<dbReference type="Pfam" id="PF16650">
    <property type="entry name" value="SPEG_u2"/>
    <property type="match status" value="1"/>
</dbReference>
<feature type="region of interest" description="Disordered" evidence="8">
    <location>
        <begin position="628"/>
        <end position="716"/>
    </location>
</feature>
<feature type="compositionally biased region" description="Polar residues" evidence="8">
    <location>
        <begin position="238"/>
        <end position="247"/>
    </location>
</feature>
<feature type="domain" description="Fibronectin type-III" evidence="11">
    <location>
        <begin position="1457"/>
        <end position="1554"/>
    </location>
</feature>
<feature type="compositionally biased region" description="Polar residues" evidence="8">
    <location>
        <begin position="159"/>
        <end position="180"/>
    </location>
</feature>
<sequence>RSRVAVGDLETMHRAQGRSSTSRAGGEPRAAPPSPGIPPKRAKVTAEPGPAQEGSARLAAPCFVRKLKNAAIGTGCDIRLRVVVVGNPRPSLRWYRNEEQLTQGGDEYGTLWIRDSKKEDAGVYTCVAENEQGEAMTSAVLAIIDMEDSETGEDESSDPQVTQRSDLQDETAFSTPTGGSDTLVDASMNTTPTSVLALSQAEERSSWSGSQQTVVEKETAASLSARGPYLRPAAWPQPQGTPRQANTPAPRGAEVRHLGVEPLVRASRANLVGTSWGSEDSLSVASDPYGSAFSLYRGRALSLHVSIPQGGYRRDDLHRGPVSPKPGAEPPRSPATLPLTAKPPIVRSPSPRAGTGLQPPTGIVSQPAARGPGVPSFTPVTPRKKSSVPVEYQDIVPEEYEEKIKKPKSSGYSQGSTQESRPQTPMSDASGRISVRASPKLVRAGSRIFERLQYFEERQRSLEQDSPFPACSNLPLRKTRSFDQPGTGSRRASTPGGSREDLREGGHWEPGSTAACRRLAFRQKAASFDERGKFANRVYAIEHKFAEELTRIKRTVSKQQLRRSQELCKAGLPPAPSPPAASEPPAPRALRTSSSQGAGGRKALPPKTCPPAESTHVIQHLALSSVVLVGPDGEPPPGGQRGKRAPVVGGGAAGHPSSVEDAGARKGLQQEGIGEVKKKEQWPLAQASPQGRVALSQAGPAEGSPYPDGGPARGPGAVSEALAARLAVPHGLYRRPETPSEVRFLPWAKPGMEQEARLERSWAGQHVVGRDVERKQMKVSEKKESGRMAQEGRSTRSKGKGRRARPTSPELESSDDSYVSAGEDPLEAPIFEIPIQDMAAVVGAEVLLKCIVTANPQPEVSWKKDGVLLRSSTTRPIKAEGERHTLLVRSARVADAGLYTVTATNEVGATCCSAILSASPITSDEEYLSPLEEFPESGTPQHRPAMKLQPRAEHGTARGSPETTFKASPTFEVSLSDQSVLEGQDVSMSVRVRGEPKPIIYWLRNRQPVKYGRRHHVEEAEGVRGLFTLHILAAEHTDTGFYTCKAVNEYGTKQCEAKLEVRARPECQSLAIVVPLQDLVVGAGELAVFECTVAGPPDMDVDWLSRGRLLQPALLKCKMHFDGRKCKLLLTSVHEDDSGIYTCKLSTAKGCLLPCTSMCCGDSPVSPLLADELTCSARLTVQPSVQPLFTRKLEDVDVVEGRTARFVCMISGTPPPTVTWTHFGNPQAQRACQGPYRETSPHLLGGCTQRLQLAGTGGDAAADAGVCLCTGLPVQEGENVRIQQDGGLHSLVIVHVGSEDEGQYKATARNTHGHVECSAELYVEEPRPSAASQISKLEKMPSIPEEPEQVETEAECFTMPDFLKPLHNLDVVESKEAVLECQVAGMPYPSITWYHNGSRIDSTDDRKMMQYKDIHRLVFTAVSHAHAGVYKSVIANKVGKATCYAHLYVTDVVPTPPDGPPTVASVTGRAITLTWNKPKWLDTAIDPNSVTYVVQMQVLGTMQWVVLVTGVQDTTFTVHRLTKGAQYLFRVITATPKTNSKPSPPVGPVQLLDRGPYLEEAPVILDKPDVVYVVEGQPASITITINHVEAIVTWKSWCACRGGQVLGELEGTCEMMMPDDDQHCLRLLHVGRGAGGLLACEVSNRHGTAHCTLRLRLAEAPRFESIMEDIDAQEGETPRFAVVVEGKPLPDIMWYKDGELLEESSHLSFVYEDNECSLVVLGAAEPDSGVYTCTAKNLAGEVSCKAELVVRAAQPTADTGMEEDALHKARRLTDYYDVHEEIGRGAFSYLRRVTEKSTRLDFAAKFIPGRTKAKQSARRELHILSQLDHERIVFFHDAFEKKNAVIIVMELYPLGTAPWRHSKGGGEAFGGNSCSEEELLDRMVRKPSVCESEVRSYMRQVLEGICYLHQHSVLHLDIKPENLLMADLSSEQIRICDFGNAQELTSEEPQYCKYGTPEFVGPEIVNQTPVSSVTDIWPVGVIAYLCSRAEAVTMHDSLQNSVSFPAAPTSALSIALGLSLTGISPFVGENDKTTLMNIRNYNVAFEERMFQGLTREAKGFVIKVLVNDKLRPNAEQTLEHPWFKTLAKGKVISTDHLKLFISRRKWQRSQISYKCNMVLRPIPELLEDTSNHLSIAVPRHLKESPALSSSSDSDDLDELPFIPMPHQVEFSGSRMSLNEIPTDDETVGISEGLQPEGDSSAMEWQSQGTRKPGVALGKRPRSAGPRRPCAEVDVPGSSDEEAPEAQKWPEYPRKAMRKGSSLESPGSARRGELKRGSSADSALLLQQLPGTEEGTEVAQDPRRALAKAASMELPRRKVVWGEDDHAQRLELMRQRLLRGSSGDSKVSGLRGPLLETLGVSPDKKVSRSARLEAPAVPRLVRAASSEATSPRLLPTECRLQKSSSFSHGDAEPVVRHRRSGAPLEIPVACLEAQRLKESPSLSALSDARPTVPPDTPSTTTPPPAEMTVPQALPAKAASGRRRIPEEHGPPGASKAATMIGKKPTERGQEDKTPTKAAGVSEEGAARTGIPTPPKSTTPVPQTHKKSSYAKMMQAMGAIQGGEPATQESPPTTNEPSPNIKETPPASPAKPPTPAPASRREVKPTGSSSSLVIQDIDSEEVFEAKFKRGRESSLTRGLKLLTRSRSEDRHLAGPPVSDEGIYRPTPAGVPLELRRDRPTGLAAKSKSVQDLHEVEKDGGFFRRMSILLKRTPPAERKRSMGEDGGSETPSGGRRFSWSMALANSRERRDSESLKSEPGGGEESESPAVAVRRKISATMERVSARLRSVSDERPEGEEPRELRRTSSEGESLRSGPAPAPAPAPSSESLRSEASTGSSTKGGIPRGTPVGNSWPSRCGTAGVAAMAWPLSHLPWVPTGAGDSQKRSRWERWGLSRGKKEKMSSQPSIPSSLLREEELAAGRPHTPSESAEGPGAAGGRGTDPLLPSCWQPNPTDPLDERWGLPALPQWVGSDRALYHPSSPCTDKRSLQPDSGLNVVSCKDGRQMLTIAKVSRKDAGLYECAAANILGTAISSCTLAVARLPGRPGTPEIPQKYKNTVLVLWKPAESKAPCTYTLERRLDGEHEWKIVSTGISDCYFNVTELPPGSTAKFRVACVNKAGQGPYSNPSLKVHLEAADARAVPAKDVAVSIPEKVASSRSTQTPEEQLEPVAPPTTPPRKHKGVVQKAAGAEQKDAPPGVLPPPAPHEEVSTTPSSAPTPSPTSNTTPARKMPPYMVTSFISMPLTSPPVPESTTTPPSSKEPPSASGVPGAKDSTALRQGVPQKPYTFLDEKARMLNPALCHRGRFGVIRLCKENATGKHFMAKIVPYEAERKQNVLQEYEILKALHHERIMALHEAYITPRYLVLICENCAGKEILYSIVDRFRYSEDDVVSYVLQLLQGLEYLHGRRIVHLDIKPDNIIVSGTNALKIIDFGSAQTYNPLVLRQLGRRAGTLEYMSPEVVKGDPVGSAADVWGVGVLTYIMLSGRSPFFELDPIETENRILAGRFDAFKLYPNVSQTAALFIRKVLTVHPWSRPTVKDCFANAWLQDAYLMKLRRQTLTFTTNRLKEFLVDHQRRRGEAVTKHKVLLRSYQGGQPPGPQ</sequence>
<feature type="compositionally biased region" description="Basic and acidic residues" evidence="8">
    <location>
        <begin position="2743"/>
        <end position="2753"/>
    </location>
</feature>
<feature type="region of interest" description="Disordered" evidence="8">
    <location>
        <begin position="1"/>
        <end position="55"/>
    </location>
</feature>
<keyword evidence="12" id="KW-0808">Transferase</keyword>
<proteinExistence type="inferred from homology"/>
<dbReference type="FunFam" id="2.60.40.10:FF:000784">
    <property type="entry name" value="Striated muscle preferentially expressed protein kinase"/>
    <property type="match status" value="1"/>
</dbReference>
<feature type="compositionally biased region" description="Polar residues" evidence="8">
    <location>
        <begin position="187"/>
        <end position="197"/>
    </location>
</feature>
<evidence type="ECO:0000313" key="13">
    <source>
        <dbReference type="EMBL" id="KAI1237236.1"/>
    </source>
</evidence>
<dbReference type="FunFam" id="2.60.40.10:FF:000541">
    <property type="entry name" value="striated muscle preferentially expressed protein kinase"/>
    <property type="match status" value="1"/>
</dbReference>
<name>A0A835TZG7_9PASS</name>
<feature type="compositionally biased region" description="Polar residues" evidence="8">
    <location>
        <begin position="482"/>
        <end position="496"/>
    </location>
</feature>
<feature type="domain" description="Ig-like" evidence="10">
    <location>
        <begin position="969"/>
        <end position="1060"/>
    </location>
</feature>
<feature type="domain" description="Fibronectin type-III" evidence="11">
    <location>
        <begin position="3042"/>
        <end position="3133"/>
    </location>
</feature>
<dbReference type="PROSITE" id="PS50011">
    <property type="entry name" value="PROTEIN_KINASE_DOM"/>
    <property type="match status" value="2"/>
</dbReference>
<feature type="compositionally biased region" description="Basic and acidic residues" evidence="8">
    <location>
        <begin position="2786"/>
        <end position="2809"/>
    </location>
</feature>
<keyword evidence="4 7" id="KW-0067">ATP-binding</keyword>
<keyword evidence="5" id="KW-1015">Disulfide bond</keyword>
<dbReference type="InterPro" id="IPR003599">
    <property type="entry name" value="Ig_sub"/>
</dbReference>
<feature type="compositionally biased region" description="Basic and acidic residues" evidence="8">
    <location>
        <begin position="2502"/>
        <end position="2513"/>
    </location>
</feature>
<organism evidence="12">
    <name type="scientific">Lamprotornis superbus</name>
    <dbReference type="NCBI Taxonomy" id="245042"/>
    <lineage>
        <taxon>Eukaryota</taxon>
        <taxon>Metazoa</taxon>
        <taxon>Chordata</taxon>
        <taxon>Craniata</taxon>
        <taxon>Vertebrata</taxon>
        <taxon>Euteleostomi</taxon>
        <taxon>Archelosauria</taxon>
        <taxon>Archosauria</taxon>
        <taxon>Dinosauria</taxon>
        <taxon>Saurischia</taxon>
        <taxon>Theropoda</taxon>
        <taxon>Coelurosauria</taxon>
        <taxon>Aves</taxon>
        <taxon>Neognathae</taxon>
        <taxon>Neoaves</taxon>
        <taxon>Telluraves</taxon>
        <taxon>Australaves</taxon>
        <taxon>Passeriformes</taxon>
        <taxon>Sturnidae</taxon>
        <taxon>Lamprotornis</taxon>
    </lineage>
</organism>
<feature type="compositionally biased region" description="Pro residues" evidence="8">
    <location>
        <begin position="2584"/>
        <end position="2594"/>
    </location>
</feature>
<feature type="domain" description="Protein kinase" evidence="9">
    <location>
        <begin position="1776"/>
        <end position="2083"/>
    </location>
</feature>
<dbReference type="SUPFAM" id="SSF56112">
    <property type="entry name" value="Protein kinase-like (PK-like)"/>
    <property type="match status" value="2"/>
</dbReference>
<evidence type="ECO:0000256" key="8">
    <source>
        <dbReference type="SAM" id="MobiDB-lite"/>
    </source>
</evidence>
<dbReference type="EMBL" id="JADDUC010000013">
    <property type="protein sequence ID" value="KAG0128665.1"/>
    <property type="molecule type" value="Genomic_DNA"/>
</dbReference>
<feature type="region of interest" description="Disordered" evidence="8">
    <location>
        <begin position="2170"/>
        <end position="2282"/>
    </location>
</feature>
<protein>
    <submittedName>
        <fullName evidence="12">Striated muscle-specific serine/threonine-protein kinase</fullName>
    </submittedName>
</protein>
<comment type="caution">
    <text evidence="12">The sequence shown here is derived from an EMBL/GenBank/DDBJ whole genome shotgun (WGS) entry which is preliminary data.</text>
</comment>
<feature type="compositionally biased region" description="Polar residues" evidence="8">
    <location>
        <begin position="2565"/>
        <end position="2576"/>
    </location>
</feature>
<feature type="compositionally biased region" description="Pro residues" evidence="8">
    <location>
        <begin position="573"/>
        <end position="587"/>
    </location>
</feature>
<dbReference type="CDD" id="cd00096">
    <property type="entry name" value="Ig"/>
    <property type="match status" value="1"/>
</dbReference>
<dbReference type="SMART" id="SM00408">
    <property type="entry name" value="IGc2"/>
    <property type="match status" value="7"/>
</dbReference>
<dbReference type="InterPro" id="IPR017441">
    <property type="entry name" value="Protein_kinase_ATP_BS"/>
</dbReference>
<dbReference type="InterPro" id="IPR036116">
    <property type="entry name" value="FN3_sf"/>
</dbReference>
<feature type="compositionally biased region" description="Pro residues" evidence="8">
    <location>
        <begin position="323"/>
        <end position="333"/>
    </location>
</feature>
<feature type="domain" description="Protein kinase" evidence="9">
    <location>
        <begin position="3292"/>
        <end position="3544"/>
    </location>
</feature>
<keyword evidence="6" id="KW-0393">Immunoglobulin domain</keyword>
<dbReference type="Pfam" id="PF00041">
    <property type="entry name" value="fn3"/>
    <property type="match status" value="1"/>
</dbReference>
<dbReference type="FunFam" id="2.60.40.10:FF:000428">
    <property type="entry name" value="striated muscle preferentially expressed protein kinase"/>
    <property type="match status" value="1"/>
</dbReference>
<dbReference type="CDD" id="cd00063">
    <property type="entry name" value="FN3"/>
    <property type="match status" value="2"/>
</dbReference>
<feature type="domain" description="Ig-like" evidence="10">
    <location>
        <begin position="829"/>
        <end position="917"/>
    </location>
</feature>
<dbReference type="Proteomes" id="UP000618051">
    <property type="component" value="Unassembled WGS sequence"/>
</dbReference>
<dbReference type="PANTHER" id="PTHR47633">
    <property type="entry name" value="IMMUNOGLOBULIN"/>
    <property type="match status" value="1"/>
</dbReference>
<dbReference type="Gene3D" id="2.60.40.10">
    <property type="entry name" value="Immunoglobulins"/>
    <property type="match status" value="11"/>
</dbReference>
<feature type="compositionally biased region" description="Pro residues" evidence="8">
    <location>
        <begin position="2450"/>
        <end position="2464"/>
    </location>
</feature>
<dbReference type="FunFam" id="3.30.200.20:FF:000302">
    <property type="entry name" value="striated muscle preferentially expressed protein kinase"/>
    <property type="match status" value="1"/>
</dbReference>
<feature type="region of interest" description="Disordered" evidence="8">
    <location>
        <begin position="2641"/>
        <end position="2690"/>
    </location>
</feature>
<dbReference type="FunFam" id="2.60.40.10:FF:000145">
    <property type="entry name" value="Myosin light chain kinase, smooth muscle"/>
    <property type="match status" value="1"/>
</dbReference>
<dbReference type="SMART" id="SM00409">
    <property type="entry name" value="IG"/>
    <property type="match status" value="9"/>
</dbReference>
<dbReference type="FunFam" id="1.10.510.10:FF:000363">
    <property type="entry name" value="Striated muscle preferentially expressed protein kinase"/>
    <property type="match status" value="1"/>
</dbReference>
<feature type="compositionally biased region" description="Basic residues" evidence="8">
    <location>
        <begin position="795"/>
        <end position="805"/>
    </location>
</feature>
<feature type="region of interest" description="Disordered" evidence="8">
    <location>
        <begin position="569"/>
        <end position="613"/>
    </location>
</feature>
<dbReference type="OrthoDB" id="2570713at2759"/>
<dbReference type="GO" id="GO:0005524">
    <property type="term" value="F:ATP binding"/>
    <property type="evidence" value="ECO:0007669"/>
    <property type="project" value="UniProtKB-UniRule"/>
</dbReference>
<dbReference type="InterPro" id="IPR003598">
    <property type="entry name" value="Ig_sub2"/>
</dbReference>
<dbReference type="InterPro" id="IPR007110">
    <property type="entry name" value="Ig-like_dom"/>
</dbReference>
<feature type="compositionally biased region" description="Basic and acidic residues" evidence="8">
    <location>
        <begin position="2711"/>
        <end position="2720"/>
    </location>
</feature>
<feature type="domain" description="Ig-like" evidence="10">
    <location>
        <begin position="1661"/>
        <end position="1749"/>
    </location>
</feature>
<evidence type="ECO:0000256" key="7">
    <source>
        <dbReference type="PROSITE-ProRule" id="PRU10141"/>
    </source>
</evidence>
<feature type="region of interest" description="Disordered" evidence="8">
    <location>
        <begin position="310"/>
        <end position="438"/>
    </location>
</feature>
<dbReference type="FunFam" id="2.60.40.10:FF:000513">
    <property type="entry name" value="striated muscle preferentially expressed protein kinase"/>
    <property type="match status" value="1"/>
</dbReference>
<feature type="region of interest" description="Disordered" evidence="8">
    <location>
        <begin position="2870"/>
        <end position="2947"/>
    </location>
</feature>
<dbReference type="InterPro" id="IPR008271">
    <property type="entry name" value="Ser/Thr_kinase_AS"/>
</dbReference>
<keyword evidence="3 7" id="KW-0547">Nucleotide-binding</keyword>
<feature type="compositionally biased region" description="Basic and acidic residues" evidence="8">
    <location>
        <begin position="2880"/>
        <end position="2890"/>
    </location>
</feature>
<feature type="compositionally biased region" description="Basic and acidic residues" evidence="8">
    <location>
        <begin position="498"/>
        <end position="507"/>
    </location>
</feature>
<feature type="domain" description="Ig-like" evidence="10">
    <location>
        <begin position="39"/>
        <end position="142"/>
    </location>
</feature>
<dbReference type="InterPro" id="IPR013783">
    <property type="entry name" value="Ig-like_fold"/>
</dbReference>
<dbReference type="SMART" id="SM00220">
    <property type="entry name" value="S_TKc"/>
    <property type="match status" value="2"/>
</dbReference>
<dbReference type="FunFam" id="2.60.40.10:FF:000497">
    <property type="entry name" value="Striated muscle preferentially expressed protein kinase"/>
    <property type="match status" value="1"/>
</dbReference>
<dbReference type="CDD" id="cd14111">
    <property type="entry name" value="STKc_SPEG_rpt2"/>
    <property type="match status" value="1"/>
</dbReference>